<dbReference type="EMBL" id="RCML01001207">
    <property type="protein sequence ID" value="KAG2964501.1"/>
    <property type="molecule type" value="Genomic_DNA"/>
</dbReference>
<dbReference type="Proteomes" id="UP000697107">
    <property type="component" value="Unassembled WGS sequence"/>
</dbReference>
<dbReference type="GO" id="GO:0006313">
    <property type="term" value="P:DNA transposition"/>
    <property type="evidence" value="ECO:0007669"/>
    <property type="project" value="InterPro"/>
</dbReference>
<dbReference type="VEuPathDB" id="FungiDB:PC110_g9276"/>
<dbReference type="Pfam" id="PF01498">
    <property type="entry name" value="HTH_Tnp_Tc3_2"/>
    <property type="match status" value="1"/>
</dbReference>
<evidence type="ECO:0000313" key="4">
    <source>
        <dbReference type="Proteomes" id="UP000735874"/>
    </source>
</evidence>
<dbReference type="GO" id="GO:0003677">
    <property type="term" value="F:DNA binding"/>
    <property type="evidence" value="ECO:0007669"/>
    <property type="project" value="InterPro"/>
</dbReference>
<evidence type="ECO:0000313" key="3">
    <source>
        <dbReference type="EMBL" id="KAG2964501.1"/>
    </source>
</evidence>
<dbReference type="Proteomes" id="UP000735874">
    <property type="component" value="Unassembled WGS sequence"/>
</dbReference>
<sequence length="87" mass="10090">MPRWSVRTIISYQKKHGHSTLFRRPGRPRIADLRDHRRIVREAKKNRYVSAAVRAAQVSKESGRPVSSDVVRDRIHEAGLHGRLARK</sequence>
<reference evidence="2" key="1">
    <citation type="submission" date="2018-10" db="EMBL/GenBank/DDBJ databases">
        <title>Effector identification in a new, highly contiguous assembly of the strawberry crown rot pathogen Phytophthora cactorum.</title>
        <authorList>
            <person name="Armitage A.D."/>
            <person name="Nellist C.F."/>
            <person name="Bates H."/>
            <person name="Vickerstaff R.J."/>
            <person name="Harrison R.J."/>
        </authorList>
    </citation>
    <scope>NUCLEOTIDE SEQUENCE</scope>
    <source>
        <strain evidence="2">15-7</strain>
        <strain evidence="3">P415</strain>
    </source>
</reference>
<gene>
    <name evidence="2" type="ORF">PC113_g19090</name>
    <name evidence="3" type="ORF">PC118_g20290</name>
</gene>
<evidence type="ECO:0000259" key="1">
    <source>
        <dbReference type="Pfam" id="PF01498"/>
    </source>
</evidence>
<dbReference type="InterPro" id="IPR002492">
    <property type="entry name" value="Transposase_Tc1-like"/>
</dbReference>
<dbReference type="AlphaFoldDB" id="A0A8T0YFW8"/>
<evidence type="ECO:0000313" key="2">
    <source>
        <dbReference type="EMBL" id="KAG2841194.1"/>
    </source>
</evidence>
<dbReference type="GO" id="GO:0015074">
    <property type="term" value="P:DNA integration"/>
    <property type="evidence" value="ECO:0007669"/>
    <property type="project" value="InterPro"/>
</dbReference>
<organism evidence="2 4">
    <name type="scientific">Phytophthora cactorum</name>
    <dbReference type="NCBI Taxonomy" id="29920"/>
    <lineage>
        <taxon>Eukaryota</taxon>
        <taxon>Sar</taxon>
        <taxon>Stramenopiles</taxon>
        <taxon>Oomycota</taxon>
        <taxon>Peronosporomycetes</taxon>
        <taxon>Peronosporales</taxon>
        <taxon>Peronosporaceae</taxon>
        <taxon>Phytophthora</taxon>
    </lineage>
</organism>
<dbReference type="EMBL" id="RCMG01000948">
    <property type="protein sequence ID" value="KAG2841194.1"/>
    <property type="molecule type" value="Genomic_DNA"/>
</dbReference>
<protein>
    <recommendedName>
        <fullName evidence="1">Transposase Tc1-like domain-containing protein</fullName>
    </recommendedName>
</protein>
<accession>A0A8T0YFW8</accession>
<proteinExistence type="predicted"/>
<name>A0A8T0YFW8_9STRA</name>
<comment type="caution">
    <text evidence="2">The sequence shown here is derived from an EMBL/GenBank/DDBJ whole genome shotgun (WGS) entry which is preliminary data.</text>
</comment>
<feature type="domain" description="Transposase Tc1-like" evidence="1">
    <location>
        <begin position="36"/>
        <end position="87"/>
    </location>
</feature>